<dbReference type="Gene3D" id="3.30.300.20">
    <property type="match status" value="1"/>
</dbReference>
<dbReference type="PANTHER" id="PTHR34654:SF1">
    <property type="entry name" value="RNA-BINDING PROTEIN KHPA"/>
    <property type="match status" value="1"/>
</dbReference>
<proteinExistence type="predicted"/>
<dbReference type="GO" id="GO:0003723">
    <property type="term" value="F:RNA binding"/>
    <property type="evidence" value="ECO:0007669"/>
    <property type="project" value="UniProtKB-KW"/>
</dbReference>
<accession>B9L6B4</accession>
<gene>
    <name evidence="3" type="ordered locus">NAMH_1512</name>
</gene>
<dbReference type="AlphaFoldDB" id="B9L6B4"/>
<dbReference type="EMBL" id="CP001279">
    <property type="protein sequence ID" value="ACM92530.1"/>
    <property type="molecule type" value="Genomic_DNA"/>
</dbReference>
<dbReference type="HOGENOM" id="CLU_132074_1_0_7"/>
<dbReference type="Pfam" id="PF13083">
    <property type="entry name" value="KH_KhpA-B"/>
    <property type="match status" value="1"/>
</dbReference>
<dbReference type="CDD" id="cd22533">
    <property type="entry name" value="KH-II_YlqC-like"/>
    <property type="match status" value="1"/>
</dbReference>
<dbReference type="Proteomes" id="UP000000448">
    <property type="component" value="Chromosome"/>
</dbReference>
<protein>
    <recommendedName>
        <fullName evidence="5">KH domain RNA binding protein YlqC</fullName>
    </recommendedName>
</protein>
<evidence type="ECO:0000313" key="3">
    <source>
        <dbReference type="EMBL" id="ACM92530.1"/>
    </source>
</evidence>
<evidence type="ECO:0000256" key="2">
    <source>
        <dbReference type="ARBA" id="ARBA00022884"/>
    </source>
</evidence>
<evidence type="ECO:0008006" key="5">
    <source>
        <dbReference type="Google" id="ProtNLM"/>
    </source>
</evidence>
<dbReference type="SUPFAM" id="SSF54814">
    <property type="entry name" value="Prokaryotic type KH domain (KH-domain type II)"/>
    <property type="match status" value="1"/>
</dbReference>
<dbReference type="InterPro" id="IPR020627">
    <property type="entry name" value="KhpA"/>
</dbReference>
<dbReference type="KEGG" id="nam:NAMH_1512"/>
<dbReference type="STRING" id="598659.NAMH_1512"/>
<keyword evidence="1" id="KW-0963">Cytoplasm</keyword>
<dbReference type="PANTHER" id="PTHR34654">
    <property type="entry name" value="UPF0109 PROTEIN SCO5592"/>
    <property type="match status" value="1"/>
</dbReference>
<sequence length="80" mass="9025">MVVDFVTEFAKLLAFEPEHVKVEVVPHEDFDEIVIYAKKADVGRIIGKEGSMVKAIKTVISGCRAKENKNYKITVKTEDE</sequence>
<name>B9L6B4_NAUPA</name>
<dbReference type="InterPro" id="IPR015946">
    <property type="entry name" value="KH_dom-like_a/b"/>
</dbReference>
<dbReference type="OrthoDB" id="5334617at2"/>
<keyword evidence="4" id="KW-1185">Reference proteome</keyword>
<reference evidence="3 4" key="1">
    <citation type="journal article" date="2009" name="PLoS Genet.">
        <title>Adaptations to submarine hydrothermal environments exemplified by the genome of Nautilia profundicola.</title>
        <authorList>
            <person name="Campbell B.J."/>
            <person name="Smith J.L."/>
            <person name="Hanson T.E."/>
            <person name="Klotz M.G."/>
            <person name="Stein L.Y."/>
            <person name="Lee C.K."/>
            <person name="Wu D."/>
            <person name="Robinson J.M."/>
            <person name="Khouri H.M."/>
            <person name="Eisen J.A."/>
            <person name="Cary S.C."/>
        </authorList>
    </citation>
    <scope>NUCLEOTIDE SEQUENCE [LARGE SCALE GENOMIC DNA]</scope>
    <source>
        <strain evidence="4">ATCC BAA-1463 / DSM 18972 / AmH</strain>
    </source>
</reference>
<dbReference type="InterPro" id="IPR009019">
    <property type="entry name" value="KH_sf_prok-type"/>
</dbReference>
<dbReference type="eggNOG" id="COG1837">
    <property type="taxonomic scope" value="Bacteria"/>
</dbReference>
<dbReference type="RefSeq" id="WP_012663901.1">
    <property type="nucleotide sequence ID" value="NC_012115.1"/>
</dbReference>
<keyword evidence="2" id="KW-0694">RNA-binding</keyword>
<organism evidence="3 4">
    <name type="scientific">Nautilia profundicola (strain ATCC BAA-1463 / DSM 18972 / AmH)</name>
    <dbReference type="NCBI Taxonomy" id="598659"/>
    <lineage>
        <taxon>Bacteria</taxon>
        <taxon>Pseudomonadati</taxon>
        <taxon>Campylobacterota</taxon>
        <taxon>Epsilonproteobacteria</taxon>
        <taxon>Nautiliales</taxon>
        <taxon>Nautiliaceae</taxon>
        <taxon>Nautilia</taxon>
    </lineage>
</organism>
<evidence type="ECO:0000256" key="1">
    <source>
        <dbReference type="ARBA" id="ARBA00022490"/>
    </source>
</evidence>
<evidence type="ECO:0000313" key="4">
    <source>
        <dbReference type="Proteomes" id="UP000000448"/>
    </source>
</evidence>